<evidence type="ECO:0008006" key="5">
    <source>
        <dbReference type="Google" id="ProtNLM"/>
    </source>
</evidence>
<comment type="caution">
    <text evidence="3">The sequence shown here is derived from an EMBL/GenBank/DDBJ whole genome shotgun (WGS) entry which is preliminary data.</text>
</comment>
<feature type="region of interest" description="Disordered" evidence="1">
    <location>
        <begin position="53"/>
        <end position="307"/>
    </location>
</feature>
<evidence type="ECO:0000313" key="4">
    <source>
        <dbReference type="Proteomes" id="UP000192257"/>
    </source>
</evidence>
<proteinExistence type="predicted"/>
<feature type="signal peptide" evidence="2">
    <location>
        <begin position="1"/>
        <end position="24"/>
    </location>
</feature>
<feature type="compositionally biased region" description="Polar residues" evidence="1">
    <location>
        <begin position="152"/>
        <end position="192"/>
    </location>
</feature>
<feature type="compositionally biased region" description="Basic and acidic residues" evidence="1">
    <location>
        <begin position="53"/>
        <end position="70"/>
    </location>
</feature>
<dbReference type="GeneID" id="39991429"/>
<dbReference type="EMBL" id="NBCO01000105">
    <property type="protein sequence ID" value="ORC81845.1"/>
    <property type="molecule type" value="Genomic_DNA"/>
</dbReference>
<feature type="compositionally biased region" description="Low complexity" evidence="1">
    <location>
        <begin position="256"/>
        <end position="288"/>
    </location>
</feature>
<sequence length="328" mass="34766">MKLFSCVLCVLTVVLYSMLVCVSADSKSPLEPAAVLASADPSTDLLITGLKSDVERVSEIHSQRTKRNTDDTEQEDDDEEEGEELDLEEDEEEDDEDEDDDDDEEEEEDKELQPPLEVDNGNRVTQPGSQGLKPPSQAEISSSASSKPDGTPGQQSTGTGRVGAQQQSAGNNGKQQSDPKTPQAPQQNTNAPEKQPDRTLAVNGQTPTVTQDSQQGGRTSNDNSARNTNTATGEEKGRQPSPPSESSQATGAEGDNSAASTANNSANTNNVTPNTPNNKESTTTTTTLPPEPTNNKKGDADSSSSISSSVWVRVPLLIVVTLACIHVC</sequence>
<dbReference type="AlphaFoldDB" id="A0A1X0NE53"/>
<evidence type="ECO:0000256" key="2">
    <source>
        <dbReference type="SAM" id="SignalP"/>
    </source>
</evidence>
<dbReference type="RefSeq" id="XP_028877051.1">
    <property type="nucleotide sequence ID" value="XM_029031649.1"/>
</dbReference>
<feature type="compositionally biased region" description="Polar residues" evidence="1">
    <location>
        <begin position="202"/>
        <end position="232"/>
    </location>
</feature>
<protein>
    <recommendedName>
        <fullName evidence="5">Mucin-associated surface protein (MASP)</fullName>
    </recommendedName>
</protein>
<evidence type="ECO:0000313" key="3">
    <source>
        <dbReference type="EMBL" id="ORC81845.1"/>
    </source>
</evidence>
<feature type="compositionally biased region" description="Acidic residues" evidence="1">
    <location>
        <begin position="71"/>
        <end position="110"/>
    </location>
</feature>
<keyword evidence="4" id="KW-1185">Reference proteome</keyword>
<accession>A0A1X0NE53</accession>
<evidence type="ECO:0000256" key="1">
    <source>
        <dbReference type="SAM" id="MobiDB-lite"/>
    </source>
</evidence>
<organism evidence="3 4">
    <name type="scientific">Trypanosoma theileri</name>
    <dbReference type="NCBI Taxonomy" id="67003"/>
    <lineage>
        <taxon>Eukaryota</taxon>
        <taxon>Discoba</taxon>
        <taxon>Euglenozoa</taxon>
        <taxon>Kinetoplastea</taxon>
        <taxon>Metakinetoplastina</taxon>
        <taxon>Trypanosomatida</taxon>
        <taxon>Trypanosomatidae</taxon>
        <taxon>Trypanosoma</taxon>
    </lineage>
</organism>
<gene>
    <name evidence="3" type="ORF">TM35_001051020</name>
</gene>
<keyword evidence="2" id="KW-0732">Signal</keyword>
<dbReference type="VEuPathDB" id="TriTrypDB:TM35_001051020"/>
<reference evidence="3 4" key="1">
    <citation type="submission" date="2017-03" db="EMBL/GenBank/DDBJ databases">
        <title>An alternative strategy for trypanosome survival in the mammalian bloodstream revealed through genome and transcriptome analysis of the ubiquitous bovine parasite Trypanosoma (Megatrypanum) theileri.</title>
        <authorList>
            <person name="Kelly S."/>
            <person name="Ivens A."/>
            <person name="Mott A."/>
            <person name="O'Neill E."/>
            <person name="Emms D."/>
            <person name="Macleod O."/>
            <person name="Voorheis P."/>
            <person name="Matthews J."/>
            <person name="Matthews K."/>
            <person name="Carrington M."/>
        </authorList>
    </citation>
    <scope>NUCLEOTIDE SEQUENCE [LARGE SCALE GENOMIC DNA]</scope>
    <source>
        <strain evidence="3">Edinburgh</strain>
    </source>
</reference>
<dbReference type="Proteomes" id="UP000192257">
    <property type="component" value="Unassembled WGS sequence"/>
</dbReference>
<name>A0A1X0NE53_9TRYP</name>
<feature type="chain" id="PRO_5012574888" description="Mucin-associated surface protein (MASP)" evidence="2">
    <location>
        <begin position="25"/>
        <end position="328"/>
    </location>
</feature>